<keyword evidence="2" id="KW-1185">Reference proteome</keyword>
<accession>A0A7I4EQG4</accession>
<name>A0A7I4EQG4_PHYPA</name>
<reference evidence="1" key="3">
    <citation type="submission" date="2020-12" db="UniProtKB">
        <authorList>
            <consortium name="EnsemblPlants"/>
        </authorList>
    </citation>
    <scope>IDENTIFICATION</scope>
</reference>
<dbReference type="AlphaFoldDB" id="A0A7I4EQG4"/>
<reference evidence="1 2" key="2">
    <citation type="journal article" date="2018" name="Plant J.">
        <title>The Physcomitrella patens chromosome-scale assembly reveals moss genome structure and evolution.</title>
        <authorList>
            <person name="Lang D."/>
            <person name="Ullrich K.K."/>
            <person name="Murat F."/>
            <person name="Fuchs J."/>
            <person name="Jenkins J."/>
            <person name="Haas F.B."/>
            <person name="Piednoel M."/>
            <person name="Gundlach H."/>
            <person name="Van Bel M."/>
            <person name="Meyberg R."/>
            <person name="Vives C."/>
            <person name="Morata J."/>
            <person name="Symeonidi A."/>
            <person name="Hiss M."/>
            <person name="Muchero W."/>
            <person name="Kamisugi Y."/>
            <person name="Saleh O."/>
            <person name="Blanc G."/>
            <person name="Decker E.L."/>
            <person name="van Gessel N."/>
            <person name="Grimwood J."/>
            <person name="Hayes R.D."/>
            <person name="Graham S.W."/>
            <person name="Gunter L.E."/>
            <person name="McDaniel S.F."/>
            <person name="Hoernstein S.N.W."/>
            <person name="Larsson A."/>
            <person name="Li F.W."/>
            <person name="Perroud P.F."/>
            <person name="Phillips J."/>
            <person name="Ranjan P."/>
            <person name="Rokshar D.S."/>
            <person name="Rothfels C.J."/>
            <person name="Schneider L."/>
            <person name="Shu S."/>
            <person name="Stevenson D.W."/>
            <person name="Thummler F."/>
            <person name="Tillich M."/>
            <person name="Villarreal Aguilar J.C."/>
            <person name="Widiez T."/>
            <person name="Wong G.K."/>
            <person name="Wymore A."/>
            <person name="Zhang Y."/>
            <person name="Zimmer A.D."/>
            <person name="Quatrano R.S."/>
            <person name="Mayer K.F.X."/>
            <person name="Goodstein D."/>
            <person name="Casacuberta J.M."/>
            <person name="Vandepoele K."/>
            <person name="Reski R."/>
            <person name="Cuming A.C."/>
            <person name="Tuskan G.A."/>
            <person name="Maumus F."/>
            <person name="Salse J."/>
            <person name="Schmutz J."/>
            <person name="Rensing S.A."/>
        </authorList>
    </citation>
    <scope>NUCLEOTIDE SEQUENCE [LARGE SCALE GENOMIC DNA]</scope>
    <source>
        <strain evidence="1 2">cv. Gransden 2004</strain>
    </source>
</reference>
<protein>
    <submittedName>
        <fullName evidence="1">Uncharacterized protein</fullName>
    </submittedName>
</protein>
<dbReference type="Proteomes" id="UP000006727">
    <property type="component" value="Chromosome 24"/>
</dbReference>
<organism evidence="1 2">
    <name type="scientific">Physcomitrium patens</name>
    <name type="common">Spreading-leaved earth moss</name>
    <name type="synonym">Physcomitrella patens</name>
    <dbReference type="NCBI Taxonomy" id="3218"/>
    <lineage>
        <taxon>Eukaryota</taxon>
        <taxon>Viridiplantae</taxon>
        <taxon>Streptophyta</taxon>
        <taxon>Embryophyta</taxon>
        <taxon>Bryophyta</taxon>
        <taxon>Bryophytina</taxon>
        <taxon>Bryopsida</taxon>
        <taxon>Funariidae</taxon>
        <taxon>Funariales</taxon>
        <taxon>Funariaceae</taxon>
        <taxon>Physcomitrium</taxon>
    </lineage>
</organism>
<dbReference type="EnsemblPlants" id="Pp3c24_13210V3.2">
    <property type="protein sequence ID" value="PAC:32910710.CDS.1"/>
    <property type="gene ID" value="Pp3c24_13210"/>
</dbReference>
<proteinExistence type="predicted"/>
<evidence type="ECO:0000313" key="2">
    <source>
        <dbReference type="Proteomes" id="UP000006727"/>
    </source>
</evidence>
<dbReference type="EMBL" id="ABEU02000024">
    <property type="status" value="NOT_ANNOTATED_CDS"/>
    <property type="molecule type" value="Genomic_DNA"/>
</dbReference>
<dbReference type="InterPro" id="IPR025322">
    <property type="entry name" value="PADRE_dom"/>
</dbReference>
<dbReference type="InParanoid" id="A0A7I4EQG4"/>
<sequence>MHGDDHVRSLTRPVTVGDLLKCHPHHFVCEPSSTGPLHHSSMLPLHMELEEGRIYLLSLPRLLPHLSSALSYPSSCPCFTHLEATQNWNDDGNPNSKTFNGEHSGMKCWIATRHGQFQVAANTIWMLKHRVAKSKIIRSLVRMSNLRITSYCLFIYLFIKVLGIL</sequence>
<evidence type="ECO:0000313" key="1">
    <source>
        <dbReference type="EnsemblPlants" id="PAC:32910710.CDS.1"/>
    </source>
</evidence>
<dbReference type="Gramene" id="Pp3c24_13210V3.2">
    <property type="protein sequence ID" value="PAC:32910710.CDS.1"/>
    <property type="gene ID" value="Pp3c24_13210"/>
</dbReference>
<reference evidence="1 2" key="1">
    <citation type="journal article" date="2008" name="Science">
        <title>The Physcomitrella genome reveals evolutionary insights into the conquest of land by plants.</title>
        <authorList>
            <person name="Rensing S."/>
            <person name="Lang D."/>
            <person name="Zimmer A."/>
            <person name="Terry A."/>
            <person name="Salamov A."/>
            <person name="Shapiro H."/>
            <person name="Nishiyama T."/>
            <person name="Perroud P.-F."/>
            <person name="Lindquist E."/>
            <person name="Kamisugi Y."/>
            <person name="Tanahashi T."/>
            <person name="Sakakibara K."/>
            <person name="Fujita T."/>
            <person name="Oishi K."/>
            <person name="Shin-I T."/>
            <person name="Kuroki Y."/>
            <person name="Toyoda A."/>
            <person name="Suzuki Y."/>
            <person name="Hashimoto A."/>
            <person name="Yamaguchi K."/>
            <person name="Sugano A."/>
            <person name="Kohara Y."/>
            <person name="Fujiyama A."/>
            <person name="Anterola A."/>
            <person name="Aoki S."/>
            <person name="Ashton N."/>
            <person name="Barbazuk W.B."/>
            <person name="Barker E."/>
            <person name="Bennetzen J."/>
            <person name="Bezanilla M."/>
            <person name="Blankenship R."/>
            <person name="Cho S.H."/>
            <person name="Dutcher S."/>
            <person name="Estelle M."/>
            <person name="Fawcett J.A."/>
            <person name="Gundlach H."/>
            <person name="Hanada K."/>
            <person name="Heyl A."/>
            <person name="Hicks K.A."/>
            <person name="Hugh J."/>
            <person name="Lohr M."/>
            <person name="Mayer K."/>
            <person name="Melkozernov A."/>
            <person name="Murata T."/>
            <person name="Nelson D."/>
            <person name="Pils B."/>
            <person name="Prigge M."/>
            <person name="Reiss B."/>
            <person name="Renner T."/>
            <person name="Rombauts S."/>
            <person name="Rushton P."/>
            <person name="Sanderfoot A."/>
            <person name="Schween G."/>
            <person name="Shiu S.-H."/>
            <person name="Stueber K."/>
            <person name="Theodoulou F.L."/>
            <person name="Tu H."/>
            <person name="Van de Peer Y."/>
            <person name="Verrier P.J."/>
            <person name="Waters E."/>
            <person name="Wood A."/>
            <person name="Yang L."/>
            <person name="Cove D."/>
            <person name="Cuming A."/>
            <person name="Hasebe M."/>
            <person name="Lucas S."/>
            <person name="Mishler D.B."/>
            <person name="Reski R."/>
            <person name="Grigoriev I."/>
            <person name="Quatrano R.S."/>
            <person name="Boore J.L."/>
        </authorList>
    </citation>
    <scope>NUCLEOTIDE SEQUENCE [LARGE SCALE GENOMIC DNA]</scope>
    <source>
        <strain evidence="1 2">cv. Gransden 2004</strain>
    </source>
</reference>
<dbReference type="Pfam" id="PF14009">
    <property type="entry name" value="PADRE"/>
    <property type="match status" value="1"/>
</dbReference>